<name>A0ABQ1PRL7_9GAMM</name>
<evidence type="ECO:0000313" key="2">
    <source>
        <dbReference type="Proteomes" id="UP000638188"/>
    </source>
</evidence>
<dbReference type="EMBL" id="BMFF01000004">
    <property type="protein sequence ID" value="GGD01715.1"/>
    <property type="molecule type" value="Genomic_DNA"/>
</dbReference>
<evidence type="ECO:0000313" key="1">
    <source>
        <dbReference type="EMBL" id="GGD01715.1"/>
    </source>
</evidence>
<dbReference type="RefSeq" id="WP_150277045.1">
    <property type="nucleotide sequence ID" value="NZ_BMFF01000004.1"/>
</dbReference>
<protein>
    <submittedName>
        <fullName evidence="1">Uncharacterized protein</fullName>
    </submittedName>
</protein>
<keyword evidence="2" id="KW-1185">Reference proteome</keyword>
<comment type="caution">
    <text evidence="1">The sequence shown here is derived from an EMBL/GenBank/DDBJ whole genome shotgun (WGS) entry which is preliminary data.</text>
</comment>
<sequence>MNRVELVRQSVELHLNDIRDLLAMRLSFPPDQMVVSIEKEIQDLYTYPERLETSHRDEWQSIAVKALHRHGFTAAGQTDQQSLDAYLGFLRDEMIPRCIQDHLKLFQSLDEVLAIQQSENTIIFPDPRRRALMRMIWPKGK</sequence>
<accession>A0ABQ1PRL7</accession>
<gene>
    <name evidence="1" type="ORF">GCM10007418_21200</name>
</gene>
<organism evidence="1 2">
    <name type="scientific">Halopseudomonas salina</name>
    <dbReference type="NCBI Taxonomy" id="1323744"/>
    <lineage>
        <taxon>Bacteria</taxon>
        <taxon>Pseudomonadati</taxon>
        <taxon>Pseudomonadota</taxon>
        <taxon>Gammaproteobacteria</taxon>
        <taxon>Pseudomonadales</taxon>
        <taxon>Pseudomonadaceae</taxon>
        <taxon>Halopseudomonas</taxon>
    </lineage>
</organism>
<dbReference type="Proteomes" id="UP000638188">
    <property type="component" value="Unassembled WGS sequence"/>
</dbReference>
<reference evidence="2" key="1">
    <citation type="journal article" date="2019" name="Int. J. Syst. Evol. Microbiol.">
        <title>The Global Catalogue of Microorganisms (GCM) 10K type strain sequencing project: providing services to taxonomists for standard genome sequencing and annotation.</title>
        <authorList>
            <consortium name="The Broad Institute Genomics Platform"/>
            <consortium name="The Broad Institute Genome Sequencing Center for Infectious Disease"/>
            <person name="Wu L."/>
            <person name="Ma J."/>
        </authorList>
    </citation>
    <scope>NUCLEOTIDE SEQUENCE [LARGE SCALE GENOMIC DNA]</scope>
    <source>
        <strain evidence="2">CGMCC 1.12482</strain>
    </source>
</reference>
<proteinExistence type="predicted"/>